<dbReference type="EMBL" id="JASWJB010000029">
    <property type="protein sequence ID" value="KAK2608981.1"/>
    <property type="molecule type" value="Genomic_DNA"/>
</dbReference>
<reference evidence="2" key="1">
    <citation type="submission" date="2023-06" db="EMBL/GenBank/DDBJ databases">
        <title>Conoideocrella luteorostrata (Hypocreales: Clavicipitaceae), a potential biocontrol fungus for elongate hemlock scale in United States Christmas tree production areas.</title>
        <authorList>
            <person name="Barrett H."/>
            <person name="Lovett B."/>
            <person name="Macias A.M."/>
            <person name="Stajich J.E."/>
            <person name="Kasson M.T."/>
        </authorList>
    </citation>
    <scope>NUCLEOTIDE SEQUENCE</scope>
    <source>
        <strain evidence="2">ARSEF 14590</strain>
    </source>
</reference>
<evidence type="ECO:0000313" key="2">
    <source>
        <dbReference type="EMBL" id="KAK2608981.1"/>
    </source>
</evidence>
<protein>
    <recommendedName>
        <fullName evidence="1">Metallo-beta-lactamase domain-containing protein</fullName>
    </recommendedName>
</protein>
<dbReference type="Pfam" id="PF00753">
    <property type="entry name" value="Lactamase_B"/>
    <property type="match status" value="1"/>
</dbReference>
<dbReference type="Gene3D" id="3.60.15.10">
    <property type="entry name" value="Ribonuclease Z/Hydroxyacylglutathione hydrolase-like"/>
    <property type="match status" value="1"/>
</dbReference>
<evidence type="ECO:0000259" key="1">
    <source>
        <dbReference type="SMART" id="SM00849"/>
    </source>
</evidence>
<proteinExistence type="predicted"/>
<dbReference type="InterPro" id="IPR001279">
    <property type="entry name" value="Metallo-B-lactamas"/>
</dbReference>
<dbReference type="InterPro" id="IPR036866">
    <property type="entry name" value="RibonucZ/Hydroxyglut_hydro"/>
</dbReference>
<comment type="caution">
    <text evidence="2">The sequence shown here is derived from an EMBL/GenBank/DDBJ whole genome shotgun (WGS) entry which is preliminary data.</text>
</comment>
<keyword evidence="3" id="KW-1185">Reference proteome</keyword>
<organism evidence="2 3">
    <name type="scientific">Conoideocrella luteorostrata</name>
    <dbReference type="NCBI Taxonomy" id="1105319"/>
    <lineage>
        <taxon>Eukaryota</taxon>
        <taxon>Fungi</taxon>
        <taxon>Dikarya</taxon>
        <taxon>Ascomycota</taxon>
        <taxon>Pezizomycotina</taxon>
        <taxon>Sordariomycetes</taxon>
        <taxon>Hypocreomycetidae</taxon>
        <taxon>Hypocreales</taxon>
        <taxon>Clavicipitaceae</taxon>
        <taxon>Conoideocrella</taxon>
    </lineage>
</organism>
<dbReference type="SMART" id="SM00849">
    <property type="entry name" value="Lactamase_B"/>
    <property type="match status" value="1"/>
</dbReference>
<evidence type="ECO:0000313" key="3">
    <source>
        <dbReference type="Proteomes" id="UP001251528"/>
    </source>
</evidence>
<sequence length="258" mass="28102">MVVVAAKDFDPNTDLNNTMYMVQCSQNNGVLFDTLSSGYFFQEAINMLQQNGLANISNISIIASHEHQDHVGGLAAIPNMEKLRDSRLIAHKNNNALKQVHVSVGGTLAYNCGNATINLFHTQGHTTAGVMACTGSYCLTGDECEDSVPFIAQASSLDSQVRGLARSIDIMRRLNVTKVPQAHGNMHAIASGNLGLQVCESNLAYKKKMANELATLCPQNSDISLKQLAKEINRDEADITKEYYEVHKGNCDSVKKAR</sequence>
<dbReference type="SUPFAM" id="SSF56281">
    <property type="entry name" value="Metallo-hydrolase/oxidoreductase"/>
    <property type="match status" value="1"/>
</dbReference>
<dbReference type="Proteomes" id="UP001251528">
    <property type="component" value="Unassembled WGS sequence"/>
</dbReference>
<gene>
    <name evidence="2" type="ORF">QQS21_002461</name>
</gene>
<accession>A0AAJ0CV31</accession>
<name>A0AAJ0CV31_9HYPO</name>
<dbReference type="AlphaFoldDB" id="A0AAJ0CV31"/>
<feature type="domain" description="Metallo-beta-lactamase" evidence="1">
    <location>
        <begin position="16"/>
        <end position="183"/>
    </location>
</feature>